<reference evidence="1 2" key="1">
    <citation type="journal article" date="2019" name="Commun. Biol.">
        <title>The bagworm genome reveals a unique fibroin gene that provides high tensile strength.</title>
        <authorList>
            <person name="Kono N."/>
            <person name="Nakamura H."/>
            <person name="Ohtoshi R."/>
            <person name="Tomita M."/>
            <person name="Numata K."/>
            <person name="Arakawa K."/>
        </authorList>
    </citation>
    <scope>NUCLEOTIDE SEQUENCE [LARGE SCALE GENOMIC DNA]</scope>
</reference>
<gene>
    <name evidence="1" type="ORF">EVAR_46448_1</name>
</gene>
<comment type="caution">
    <text evidence="1">The sequence shown here is derived from an EMBL/GenBank/DDBJ whole genome shotgun (WGS) entry which is preliminary data.</text>
</comment>
<dbReference type="AlphaFoldDB" id="A0A4C1XJX5"/>
<sequence length="101" mass="11309">MPTAGLTADDIFKTVDRDNKSTITKGVGRLASERQRTFMPETRLDRASWSLTKRSNPVRCGRGARHEPSHVGRSCARAYIYDADGSLSRGPTCSYAFFFIY</sequence>
<proteinExistence type="predicted"/>
<keyword evidence="2" id="KW-1185">Reference proteome</keyword>
<accession>A0A4C1XJX5</accession>
<evidence type="ECO:0000313" key="2">
    <source>
        <dbReference type="Proteomes" id="UP000299102"/>
    </source>
</evidence>
<organism evidence="1 2">
    <name type="scientific">Eumeta variegata</name>
    <name type="common">Bagworm moth</name>
    <name type="synonym">Eumeta japonica</name>
    <dbReference type="NCBI Taxonomy" id="151549"/>
    <lineage>
        <taxon>Eukaryota</taxon>
        <taxon>Metazoa</taxon>
        <taxon>Ecdysozoa</taxon>
        <taxon>Arthropoda</taxon>
        <taxon>Hexapoda</taxon>
        <taxon>Insecta</taxon>
        <taxon>Pterygota</taxon>
        <taxon>Neoptera</taxon>
        <taxon>Endopterygota</taxon>
        <taxon>Lepidoptera</taxon>
        <taxon>Glossata</taxon>
        <taxon>Ditrysia</taxon>
        <taxon>Tineoidea</taxon>
        <taxon>Psychidae</taxon>
        <taxon>Oiketicinae</taxon>
        <taxon>Eumeta</taxon>
    </lineage>
</organism>
<protein>
    <recommendedName>
        <fullName evidence="3">EF-hand domain-containing protein</fullName>
    </recommendedName>
</protein>
<name>A0A4C1XJX5_EUMVA</name>
<evidence type="ECO:0008006" key="3">
    <source>
        <dbReference type="Google" id="ProtNLM"/>
    </source>
</evidence>
<dbReference type="EMBL" id="BGZK01000845">
    <property type="protein sequence ID" value="GBP62609.1"/>
    <property type="molecule type" value="Genomic_DNA"/>
</dbReference>
<dbReference type="Proteomes" id="UP000299102">
    <property type="component" value="Unassembled WGS sequence"/>
</dbReference>
<evidence type="ECO:0000313" key="1">
    <source>
        <dbReference type="EMBL" id="GBP62609.1"/>
    </source>
</evidence>